<accession>A0A8H4VZT2</accession>
<dbReference type="Proteomes" id="UP000566819">
    <property type="component" value="Unassembled WGS sequence"/>
</dbReference>
<comment type="subcellular location">
    <subcellularLocation>
        <location evidence="1">Nucleus</location>
    </subcellularLocation>
</comment>
<keyword evidence="5" id="KW-0539">Nucleus</keyword>
<evidence type="ECO:0000313" key="7">
    <source>
        <dbReference type="Proteomes" id="UP000566819"/>
    </source>
</evidence>
<reference evidence="6 7" key="1">
    <citation type="submission" date="2020-03" db="EMBL/GenBank/DDBJ databases">
        <title>Draft Genome Sequence of Cudoniella acicularis.</title>
        <authorList>
            <person name="Buettner E."/>
            <person name="Kellner H."/>
        </authorList>
    </citation>
    <scope>NUCLEOTIDE SEQUENCE [LARGE SCALE GENOMIC DNA]</scope>
    <source>
        <strain evidence="6 7">DSM 108380</strain>
    </source>
</reference>
<dbReference type="GO" id="GO:0005634">
    <property type="term" value="C:nucleus"/>
    <property type="evidence" value="ECO:0007669"/>
    <property type="project" value="UniProtKB-SubCell"/>
</dbReference>
<evidence type="ECO:0000256" key="3">
    <source>
        <dbReference type="ARBA" id="ARBA00023015"/>
    </source>
</evidence>
<evidence type="ECO:0000256" key="5">
    <source>
        <dbReference type="ARBA" id="ARBA00023242"/>
    </source>
</evidence>
<dbReference type="OrthoDB" id="3862662at2759"/>
<organism evidence="6 7">
    <name type="scientific">Cudoniella acicularis</name>
    <dbReference type="NCBI Taxonomy" id="354080"/>
    <lineage>
        <taxon>Eukaryota</taxon>
        <taxon>Fungi</taxon>
        <taxon>Dikarya</taxon>
        <taxon>Ascomycota</taxon>
        <taxon>Pezizomycotina</taxon>
        <taxon>Leotiomycetes</taxon>
        <taxon>Helotiales</taxon>
        <taxon>Tricladiaceae</taxon>
        <taxon>Cudoniella</taxon>
    </lineage>
</organism>
<proteinExistence type="predicted"/>
<dbReference type="EMBL" id="JAAMPI010001175">
    <property type="protein sequence ID" value="KAF4626325.1"/>
    <property type="molecule type" value="Genomic_DNA"/>
</dbReference>
<evidence type="ECO:0000313" key="6">
    <source>
        <dbReference type="EMBL" id="KAF4626325.1"/>
    </source>
</evidence>
<name>A0A8H4VZT2_9HELO</name>
<evidence type="ECO:0000256" key="4">
    <source>
        <dbReference type="ARBA" id="ARBA00023163"/>
    </source>
</evidence>
<keyword evidence="3" id="KW-0805">Transcription regulation</keyword>
<gene>
    <name evidence="6" type="ORF">G7Y89_g11835</name>
</gene>
<keyword evidence="4" id="KW-0804">Transcription</keyword>
<keyword evidence="7" id="KW-1185">Reference proteome</keyword>
<comment type="caution">
    <text evidence="6">The sequence shown here is derived from an EMBL/GenBank/DDBJ whole genome shotgun (WGS) entry which is preliminary data.</text>
</comment>
<dbReference type="PANTHER" id="PTHR47338:SF20">
    <property type="entry name" value="ZN(II)2CYS6 TRANSCRIPTION FACTOR (EUROFUNG)"/>
    <property type="match status" value="1"/>
</dbReference>
<evidence type="ECO:0000256" key="2">
    <source>
        <dbReference type="ARBA" id="ARBA00022723"/>
    </source>
</evidence>
<keyword evidence="2" id="KW-0479">Metal-binding</keyword>
<sequence length="622" mass="68378">MQESEEEMRQGPSIVLPLHQVSKDKIHIAILTVALLILHLYFSKALSCRYLEPPRKVHPKRLHPTSQSATSSLSPSHCCSSTPAESASPLNNFPAVFYLDWKVFQQCQVEIPKPTTPLHPNIFNCIGNPENWEVIASSYFSAAHTWMPIISKKRFYEYIQTSSGQIRSDYSLLIMCMDLICWLPIDQNPRTPAYLAAKSFYLNLEIQGVVSLQVLQAGILIALFELGHAIFPSAAISIDACIGRPDVPLALISSSLGSVSRIGYPRRPLLTDDPSPKAVLPADDSAWDEGVMPPNYFSGLQLHNPEALGRFALTAEATRLLGQVMRHVEEASRFDDPLHDEEALLLDRTLQALATVVEFEGQTHNLDVMNQTLLYSIALTILHEAHASRKGGMSGYFDRTHHAKVLTDILSKAGKEASEQGPQSPIQECMRDASPFMTTLLYHIATANLRICQDLRTDESEEALAVTKAAMNEFDRRWKSSGAYLKILEAREVSLEEVGAVVLAGVGVLKEWVVFTSGGTTVSEAVADEDEEALADEDVVEAGTDVELVDAGEADDELMVVDPEELEVVGPAEADAAVAAQEQTASAALWTCSALVIPQAEITQDWAALWIAADWELLHWQA</sequence>
<dbReference type="GO" id="GO:0000981">
    <property type="term" value="F:DNA-binding transcription factor activity, RNA polymerase II-specific"/>
    <property type="evidence" value="ECO:0007669"/>
    <property type="project" value="InterPro"/>
</dbReference>
<dbReference type="AlphaFoldDB" id="A0A8H4VZT2"/>
<dbReference type="GO" id="GO:0046872">
    <property type="term" value="F:metal ion binding"/>
    <property type="evidence" value="ECO:0007669"/>
    <property type="project" value="UniProtKB-KW"/>
</dbReference>
<evidence type="ECO:0000256" key="1">
    <source>
        <dbReference type="ARBA" id="ARBA00004123"/>
    </source>
</evidence>
<protein>
    <recommendedName>
        <fullName evidence="8">Transcription factor domain-containing protein</fullName>
    </recommendedName>
</protein>
<dbReference type="CDD" id="cd12148">
    <property type="entry name" value="fungal_TF_MHR"/>
    <property type="match status" value="1"/>
</dbReference>
<evidence type="ECO:0008006" key="8">
    <source>
        <dbReference type="Google" id="ProtNLM"/>
    </source>
</evidence>
<dbReference type="PANTHER" id="PTHR47338">
    <property type="entry name" value="ZN(II)2CYS6 TRANSCRIPTION FACTOR (EUROFUNG)-RELATED"/>
    <property type="match status" value="1"/>
</dbReference>
<dbReference type="InterPro" id="IPR050815">
    <property type="entry name" value="TF_fung"/>
</dbReference>